<dbReference type="EMBL" id="GBRH01278013">
    <property type="protein sequence ID" value="JAD19882.1"/>
    <property type="molecule type" value="Transcribed_RNA"/>
</dbReference>
<evidence type="ECO:0000313" key="1">
    <source>
        <dbReference type="EMBL" id="JAD19882.1"/>
    </source>
</evidence>
<reference evidence="1" key="2">
    <citation type="journal article" date="2015" name="Data Brief">
        <title>Shoot transcriptome of the giant reed, Arundo donax.</title>
        <authorList>
            <person name="Barrero R.A."/>
            <person name="Guerrero F.D."/>
            <person name="Moolhuijzen P."/>
            <person name="Goolsby J.A."/>
            <person name="Tidwell J."/>
            <person name="Bellgard S.E."/>
            <person name="Bellgard M.I."/>
        </authorList>
    </citation>
    <scope>NUCLEOTIDE SEQUENCE</scope>
    <source>
        <tissue evidence="1">Shoot tissue taken approximately 20 cm above the soil surface</tissue>
    </source>
</reference>
<protein>
    <submittedName>
        <fullName evidence="1">Uncharacterized protein</fullName>
    </submittedName>
</protein>
<organism evidence="1">
    <name type="scientific">Arundo donax</name>
    <name type="common">Giant reed</name>
    <name type="synonym">Donax arundinaceus</name>
    <dbReference type="NCBI Taxonomy" id="35708"/>
    <lineage>
        <taxon>Eukaryota</taxon>
        <taxon>Viridiplantae</taxon>
        <taxon>Streptophyta</taxon>
        <taxon>Embryophyta</taxon>
        <taxon>Tracheophyta</taxon>
        <taxon>Spermatophyta</taxon>
        <taxon>Magnoliopsida</taxon>
        <taxon>Liliopsida</taxon>
        <taxon>Poales</taxon>
        <taxon>Poaceae</taxon>
        <taxon>PACMAD clade</taxon>
        <taxon>Arundinoideae</taxon>
        <taxon>Arundineae</taxon>
        <taxon>Arundo</taxon>
    </lineage>
</organism>
<dbReference type="AlphaFoldDB" id="A0A0A8Y836"/>
<accession>A0A0A8Y836</accession>
<proteinExistence type="predicted"/>
<sequence length="20" mass="2349">MQGTLLYIQLCITYCRVCKV</sequence>
<name>A0A0A8Y836_ARUDO</name>
<reference evidence="1" key="1">
    <citation type="submission" date="2014-09" db="EMBL/GenBank/DDBJ databases">
        <authorList>
            <person name="Magalhaes I.L.F."/>
            <person name="Oliveira U."/>
            <person name="Santos F.R."/>
            <person name="Vidigal T.H.D.A."/>
            <person name="Brescovit A.D."/>
            <person name="Santos A.J."/>
        </authorList>
    </citation>
    <scope>NUCLEOTIDE SEQUENCE</scope>
    <source>
        <tissue evidence="1">Shoot tissue taken approximately 20 cm above the soil surface</tissue>
    </source>
</reference>